<organism evidence="1 2">
    <name type="scientific">Saccharopolyspora rectivirgula</name>
    <dbReference type="NCBI Taxonomy" id="28042"/>
    <lineage>
        <taxon>Bacteria</taxon>
        <taxon>Bacillati</taxon>
        <taxon>Actinomycetota</taxon>
        <taxon>Actinomycetes</taxon>
        <taxon>Pseudonocardiales</taxon>
        <taxon>Pseudonocardiaceae</taxon>
        <taxon>Saccharopolyspora</taxon>
    </lineage>
</organism>
<protein>
    <submittedName>
        <fullName evidence="1">Uncharacterized protein</fullName>
    </submittedName>
</protein>
<gene>
    <name evidence="1" type="ORF">GU90_07905</name>
</gene>
<name>A0A073AYG9_9PSEU</name>
<accession>A0A073AYG9</accession>
<sequence length="79" mass="8734">MIEVIALRRSWAQPGEFLCWVVDAEGRYLFEVSGRDATGAPKKGFAARLAGGLGALLWKCSMRRPVAASRTAENPRRAW</sequence>
<reference evidence="1 2" key="1">
    <citation type="submission" date="2014-06" db="EMBL/GenBank/DDBJ databases">
        <title>Saccharopolyspora rectivirgula DSM-43113 Genome sequencing.</title>
        <authorList>
            <person name="Barrera C."/>
            <person name="Millon L."/>
            <person name="Rognon B."/>
            <person name="Zaugg C."/>
            <person name="Monod M."/>
        </authorList>
    </citation>
    <scope>NUCLEOTIDE SEQUENCE [LARGE SCALE GENOMIC DNA]</scope>
    <source>
        <strain evidence="1 2">DSM 43113</strain>
    </source>
</reference>
<evidence type="ECO:0000313" key="1">
    <source>
        <dbReference type="EMBL" id="KEI44813.1"/>
    </source>
</evidence>
<keyword evidence="2" id="KW-1185">Reference proteome</keyword>
<proteinExistence type="predicted"/>
<evidence type="ECO:0000313" key="2">
    <source>
        <dbReference type="Proteomes" id="UP000031419"/>
    </source>
</evidence>
<comment type="caution">
    <text evidence="1">The sequence shown here is derived from an EMBL/GenBank/DDBJ whole genome shotgun (WGS) entry which is preliminary data.</text>
</comment>
<dbReference type="EMBL" id="JNVU01000018">
    <property type="protein sequence ID" value="KEI44813.1"/>
    <property type="molecule type" value="Genomic_DNA"/>
</dbReference>
<dbReference type="AlphaFoldDB" id="A0A073AYG9"/>
<dbReference type="Proteomes" id="UP000031419">
    <property type="component" value="Unassembled WGS sequence"/>
</dbReference>